<dbReference type="InterPro" id="IPR013083">
    <property type="entry name" value="Znf_RING/FYVE/PHD"/>
</dbReference>
<dbReference type="GO" id="GO:0006289">
    <property type="term" value="P:nucleotide-excision repair"/>
    <property type="evidence" value="ECO:0007669"/>
    <property type="project" value="EnsemblFungi"/>
</dbReference>
<dbReference type="FunFam" id="3.30.40.10:FF:000037">
    <property type="entry name" value="Cdk-activating kinase assembly factor MAT1, centre"/>
    <property type="match status" value="1"/>
</dbReference>
<name>A0A1E1LK66_9HELO</name>
<dbReference type="EMBL" id="FJUX01000134">
    <property type="protein sequence ID" value="CZT10886.1"/>
    <property type="molecule type" value="Genomic_DNA"/>
</dbReference>
<dbReference type="Pfam" id="PF17121">
    <property type="entry name" value="zf-C3HC4_5"/>
    <property type="match status" value="1"/>
</dbReference>
<dbReference type="GO" id="GO:0001174">
    <property type="term" value="P:transcriptional start site selection at RNA polymerase II promoter"/>
    <property type="evidence" value="ECO:0007669"/>
    <property type="project" value="EnsemblFungi"/>
</dbReference>
<evidence type="ECO:0000313" key="13">
    <source>
        <dbReference type="Proteomes" id="UP000178912"/>
    </source>
</evidence>
<dbReference type="PROSITE" id="PS50089">
    <property type="entry name" value="ZF_RING_2"/>
    <property type="match status" value="1"/>
</dbReference>
<sequence>MLRASMSSKPPPIDPSDDICPVCKSNRYLNPSLQFLINPECYHKMCSTCVDRIFTSGPASCPVPYCGKTLRKKGFHKAFFADLKIEREVDIRKRVGGVFNRRQDEFESLRDWNNYLEEVETLIFDLVEGSKEDKSRAEERLRRYRESNRGDIEDNRKQGLEEMEMERRREIEEKERARERRARIKREEEDEKRDVESGRREVLERLATSDESAREITERAKRIVLMKGGRRREVERSDVERGGNEGGLTLRGLKKKEAPVVEKPYDPFGGIDLTPSRYVLQDDYESEWLANVKLDQRQMAGGFSLQEYYARTMFEAFSGLGVFIEDEFSGNALPVAPSPVATMAAVQASGVQIKLESKMELDDIF</sequence>
<dbReference type="InterPro" id="IPR015877">
    <property type="entry name" value="MAT1_centre"/>
</dbReference>
<dbReference type="Proteomes" id="UP000178912">
    <property type="component" value="Unassembled WGS sequence"/>
</dbReference>
<reference evidence="13" key="1">
    <citation type="submission" date="2016-03" db="EMBL/GenBank/DDBJ databases">
        <authorList>
            <person name="Guldener U."/>
        </authorList>
    </citation>
    <scope>NUCLEOTIDE SEQUENCE [LARGE SCALE GENOMIC DNA]</scope>
    <source>
        <strain evidence="13">04CH-RAC-A.6.1</strain>
    </source>
</reference>
<keyword evidence="6" id="KW-0539">Nucleus</keyword>
<keyword evidence="13" id="KW-1185">Reference proteome</keyword>
<keyword evidence="4 9" id="KW-0863">Zinc-finger</keyword>
<dbReference type="Gene3D" id="3.30.40.10">
    <property type="entry name" value="Zinc/RING finger domain, C3HC4 (zinc finger)"/>
    <property type="match status" value="1"/>
</dbReference>
<evidence type="ECO:0000256" key="10">
    <source>
        <dbReference type="SAM" id="MobiDB-lite"/>
    </source>
</evidence>
<evidence type="ECO:0000256" key="7">
    <source>
        <dbReference type="ARBA" id="ARBA00029873"/>
    </source>
</evidence>
<evidence type="ECO:0000313" key="12">
    <source>
        <dbReference type="EMBL" id="CZT10886.1"/>
    </source>
</evidence>
<dbReference type="NCBIfam" id="TIGR00570">
    <property type="entry name" value="cdk7"/>
    <property type="match status" value="1"/>
</dbReference>
<evidence type="ECO:0000256" key="4">
    <source>
        <dbReference type="ARBA" id="ARBA00022771"/>
    </source>
</evidence>
<keyword evidence="3" id="KW-0479">Metal-binding</keyword>
<dbReference type="PANTHER" id="PTHR12683">
    <property type="entry name" value="CDK-ACTIVATING KINASE ASSEMBLY FACTOR MAT1"/>
    <property type="match status" value="1"/>
</dbReference>
<feature type="domain" description="RING-type" evidence="11">
    <location>
        <begin position="20"/>
        <end position="63"/>
    </location>
</feature>
<dbReference type="SUPFAM" id="SSF57850">
    <property type="entry name" value="RING/U-box"/>
    <property type="match status" value="1"/>
</dbReference>
<dbReference type="GO" id="GO:0006357">
    <property type="term" value="P:regulation of transcription by RNA polymerase II"/>
    <property type="evidence" value="ECO:0007669"/>
    <property type="project" value="TreeGrafter"/>
</dbReference>
<dbReference type="CDD" id="cd16573">
    <property type="entry name" value="RING-HC_TFB3-like"/>
    <property type="match status" value="1"/>
</dbReference>
<evidence type="ECO:0000256" key="5">
    <source>
        <dbReference type="ARBA" id="ARBA00022833"/>
    </source>
</evidence>
<comment type="subcellular location">
    <subcellularLocation>
        <location evidence="1">Nucleus</location>
    </subcellularLocation>
</comment>
<dbReference type="PROSITE" id="PS00518">
    <property type="entry name" value="ZF_RING_1"/>
    <property type="match status" value="1"/>
</dbReference>
<dbReference type="InterPro" id="IPR001841">
    <property type="entry name" value="Znf_RING"/>
</dbReference>
<dbReference type="InterPro" id="IPR004575">
    <property type="entry name" value="MAT1/Tfb3"/>
</dbReference>
<gene>
    <name evidence="12" type="ORF">RAG0_15214</name>
</gene>
<evidence type="ECO:0000256" key="3">
    <source>
        <dbReference type="ARBA" id="ARBA00022723"/>
    </source>
</evidence>
<dbReference type="Pfam" id="PF06391">
    <property type="entry name" value="MAT1"/>
    <property type="match status" value="1"/>
</dbReference>
<feature type="region of interest" description="Disordered" evidence="10">
    <location>
        <begin position="179"/>
        <end position="199"/>
    </location>
</feature>
<evidence type="ECO:0000256" key="1">
    <source>
        <dbReference type="ARBA" id="ARBA00004123"/>
    </source>
</evidence>
<evidence type="ECO:0000256" key="2">
    <source>
        <dbReference type="ARBA" id="ARBA00022257"/>
    </source>
</evidence>
<dbReference type="GO" id="GO:0008270">
    <property type="term" value="F:zinc ion binding"/>
    <property type="evidence" value="ECO:0007669"/>
    <property type="project" value="UniProtKB-KW"/>
</dbReference>
<dbReference type="InterPro" id="IPR017907">
    <property type="entry name" value="Znf_RING_CS"/>
</dbReference>
<organism evidence="12 13">
    <name type="scientific">Rhynchosporium agropyri</name>
    <dbReference type="NCBI Taxonomy" id="914238"/>
    <lineage>
        <taxon>Eukaryota</taxon>
        <taxon>Fungi</taxon>
        <taxon>Dikarya</taxon>
        <taxon>Ascomycota</taxon>
        <taxon>Pezizomycotina</taxon>
        <taxon>Leotiomycetes</taxon>
        <taxon>Helotiales</taxon>
        <taxon>Ploettnerulaceae</taxon>
        <taxon>Rhynchosporium</taxon>
    </lineage>
</organism>
<keyword evidence="5" id="KW-0862">Zinc</keyword>
<evidence type="ECO:0000256" key="9">
    <source>
        <dbReference type="PROSITE-ProRule" id="PRU00175"/>
    </source>
</evidence>
<proteinExistence type="predicted"/>
<dbReference type="OrthoDB" id="5963at2759"/>
<dbReference type="AlphaFoldDB" id="A0A1E1LK66"/>
<dbReference type="GO" id="GO:0070985">
    <property type="term" value="C:transcription factor TFIIK complex"/>
    <property type="evidence" value="ECO:0007669"/>
    <property type="project" value="EnsemblFungi"/>
</dbReference>
<evidence type="ECO:0000256" key="6">
    <source>
        <dbReference type="ARBA" id="ARBA00023242"/>
    </source>
</evidence>
<dbReference type="PANTHER" id="PTHR12683:SF13">
    <property type="entry name" value="CDK-ACTIVATING KINASE ASSEMBLY FACTOR MAT1"/>
    <property type="match status" value="1"/>
</dbReference>
<protein>
    <recommendedName>
        <fullName evidence="2">RNA polymerase II transcription factor B subunit 3</fullName>
    </recommendedName>
    <alternativeName>
        <fullName evidence="8">RNA polymerase II transcription factor B 38 kDa subunit</fullName>
    </alternativeName>
    <alternativeName>
        <fullName evidence="7">RNA polymerase II transcription factor B p38 subunit</fullName>
    </alternativeName>
</protein>
<dbReference type="GO" id="GO:0061575">
    <property type="term" value="F:cyclin-dependent protein serine/threonine kinase activator activity"/>
    <property type="evidence" value="ECO:0007669"/>
    <property type="project" value="InterPro"/>
</dbReference>
<evidence type="ECO:0000256" key="8">
    <source>
        <dbReference type="ARBA" id="ARBA00033277"/>
    </source>
</evidence>
<evidence type="ECO:0000259" key="11">
    <source>
        <dbReference type="PROSITE" id="PS50089"/>
    </source>
</evidence>
<accession>A0A1E1LK66</accession>